<accession>A0A383VP16</accession>
<gene>
    <name evidence="1" type="ORF">BQ4739_LOCUS7039</name>
</gene>
<proteinExistence type="predicted"/>
<evidence type="ECO:0000313" key="1">
    <source>
        <dbReference type="EMBL" id="SZX66643.1"/>
    </source>
</evidence>
<sequence>MQRPGQQQACSCRRDAAGAVHAQCDVKAAGLCSAAAGAAATESHCFGRGAECSDRQHRGCPSRWQRGPRQIRLLQEGVRLLWRLPVEQLQQACRDSTAQQKNVEILSPRSALLGGVAWQMMVKCQQQEGGAVVGLFAGPVWTEVPAGIHHKFTCDVSWQGLQRTMSSPCIKRQFWGYPNYFQLQPMAGGGWDAAAWAAAGLPAAGEMLLELCMRSVM</sequence>
<dbReference type="EMBL" id="FNXT01000725">
    <property type="protein sequence ID" value="SZX66643.1"/>
    <property type="molecule type" value="Genomic_DNA"/>
</dbReference>
<organism evidence="1 2">
    <name type="scientific">Tetradesmus obliquus</name>
    <name type="common">Green alga</name>
    <name type="synonym">Acutodesmus obliquus</name>
    <dbReference type="NCBI Taxonomy" id="3088"/>
    <lineage>
        <taxon>Eukaryota</taxon>
        <taxon>Viridiplantae</taxon>
        <taxon>Chlorophyta</taxon>
        <taxon>core chlorophytes</taxon>
        <taxon>Chlorophyceae</taxon>
        <taxon>CS clade</taxon>
        <taxon>Sphaeropleales</taxon>
        <taxon>Scenedesmaceae</taxon>
        <taxon>Tetradesmus</taxon>
    </lineage>
</organism>
<name>A0A383VP16_TETOB</name>
<reference evidence="1 2" key="1">
    <citation type="submission" date="2016-10" db="EMBL/GenBank/DDBJ databases">
        <authorList>
            <person name="Cai Z."/>
        </authorList>
    </citation>
    <scope>NUCLEOTIDE SEQUENCE [LARGE SCALE GENOMIC DNA]</scope>
</reference>
<keyword evidence="2" id="KW-1185">Reference proteome</keyword>
<dbReference type="AlphaFoldDB" id="A0A383VP16"/>
<evidence type="ECO:0000313" key="2">
    <source>
        <dbReference type="Proteomes" id="UP000256970"/>
    </source>
</evidence>
<protein>
    <submittedName>
        <fullName evidence="1">Uncharacterized protein</fullName>
    </submittedName>
</protein>
<dbReference type="Proteomes" id="UP000256970">
    <property type="component" value="Unassembled WGS sequence"/>
</dbReference>